<dbReference type="Proteomes" id="UP000231579">
    <property type="component" value="Unassembled WGS sequence"/>
</dbReference>
<name>A0A2M8L7E7_9BACT</name>
<feature type="domain" description="Glycosyltransferase RgtA/B/C/D-like" evidence="9">
    <location>
        <begin position="134"/>
        <end position="265"/>
    </location>
</feature>
<dbReference type="GO" id="GO:0009103">
    <property type="term" value="P:lipopolysaccharide biosynthetic process"/>
    <property type="evidence" value="ECO:0007669"/>
    <property type="project" value="UniProtKB-ARBA"/>
</dbReference>
<evidence type="ECO:0000313" key="10">
    <source>
        <dbReference type="EMBL" id="PJE70166.1"/>
    </source>
</evidence>
<dbReference type="PANTHER" id="PTHR33908:SF11">
    <property type="entry name" value="MEMBRANE PROTEIN"/>
    <property type="match status" value="1"/>
</dbReference>
<reference evidence="11" key="1">
    <citation type="submission" date="2017-09" db="EMBL/GenBank/DDBJ databases">
        <title>Depth-based differentiation of microbial function through sediment-hosted aquifers and enrichment of novel symbionts in the deep terrestrial subsurface.</title>
        <authorList>
            <person name="Probst A.J."/>
            <person name="Ladd B."/>
            <person name="Jarett J.K."/>
            <person name="Geller-Mcgrath D.E."/>
            <person name="Sieber C.M.K."/>
            <person name="Emerson J.B."/>
            <person name="Anantharaman K."/>
            <person name="Thomas B.C."/>
            <person name="Malmstrom R."/>
            <person name="Stieglmeier M."/>
            <person name="Klingl A."/>
            <person name="Woyke T."/>
            <person name="Ryan C.M."/>
            <person name="Banfield J.F."/>
        </authorList>
    </citation>
    <scope>NUCLEOTIDE SEQUENCE [LARGE SCALE GENOMIC DNA]</scope>
</reference>
<dbReference type="Pfam" id="PF13231">
    <property type="entry name" value="PMT_2"/>
    <property type="match status" value="1"/>
</dbReference>
<dbReference type="EMBL" id="PFEM01000017">
    <property type="protein sequence ID" value="PJE70166.1"/>
    <property type="molecule type" value="Genomic_DNA"/>
</dbReference>
<dbReference type="AlphaFoldDB" id="A0A2M8L7E7"/>
<evidence type="ECO:0000256" key="7">
    <source>
        <dbReference type="ARBA" id="ARBA00023136"/>
    </source>
</evidence>
<evidence type="ECO:0000313" key="11">
    <source>
        <dbReference type="Proteomes" id="UP000231579"/>
    </source>
</evidence>
<feature type="transmembrane region" description="Helical" evidence="8">
    <location>
        <begin position="377"/>
        <end position="395"/>
    </location>
</feature>
<keyword evidence="3" id="KW-0328">Glycosyltransferase</keyword>
<accession>A0A2M8L7E7</accession>
<feature type="transmembrane region" description="Helical" evidence="8">
    <location>
        <begin position="350"/>
        <end position="371"/>
    </location>
</feature>
<keyword evidence="5 8" id="KW-0812">Transmembrane</keyword>
<evidence type="ECO:0000256" key="6">
    <source>
        <dbReference type="ARBA" id="ARBA00022989"/>
    </source>
</evidence>
<evidence type="ECO:0000256" key="4">
    <source>
        <dbReference type="ARBA" id="ARBA00022679"/>
    </source>
</evidence>
<dbReference type="GO" id="GO:0016763">
    <property type="term" value="F:pentosyltransferase activity"/>
    <property type="evidence" value="ECO:0007669"/>
    <property type="project" value="TreeGrafter"/>
</dbReference>
<dbReference type="InterPro" id="IPR038731">
    <property type="entry name" value="RgtA/B/C-like"/>
</dbReference>
<keyword evidence="7 8" id="KW-0472">Membrane</keyword>
<feature type="transmembrane region" description="Helical" evidence="8">
    <location>
        <begin position="217"/>
        <end position="242"/>
    </location>
</feature>
<feature type="transmembrane region" description="Helical" evidence="8">
    <location>
        <begin position="254"/>
        <end position="276"/>
    </location>
</feature>
<evidence type="ECO:0000256" key="2">
    <source>
        <dbReference type="ARBA" id="ARBA00022475"/>
    </source>
</evidence>
<feature type="transmembrane region" description="Helical" evidence="8">
    <location>
        <begin position="404"/>
        <end position="422"/>
    </location>
</feature>
<evidence type="ECO:0000256" key="8">
    <source>
        <dbReference type="SAM" id="Phobius"/>
    </source>
</evidence>
<dbReference type="InterPro" id="IPR050297">
    <property type="entry name" value="LipidA_mod_glycosyltrf_83"/>
</dbReference>
<dbReference type="PANTHER" id="PTHR33908">
    <property type="entry name" value="MANNOSYLTRANSFERASE YKCB-RELATED"/>
    <property type="match status" value="1"/>
</dbReference>
<sequence>MEAIGKRVWLSLILAAAFLLIGVATLDDYGVNWDEPVHFMRGQAYWRLLTTGKRNYNDLPKLAFHFPKNDRYSTEVAPDFKDDTFFRRSYYQSDVWNGAWFLANDSPHPPLNDILAAATNWFFYQKLGVLGDVEAYHLFEVFCGAIMVFLVTFWVAAQAGLVAGLVAGLALFAYPLFLGETRFNIKDPVEACFFSFTIFSFWLAVKKSSPQWLALTAIFAGMALATKPNIAFVPLVLLPWFVTCRPWPKLTKKFYLAMLLMPVIVGVIFFVSWPYLWQDPLATLAETWGYYRHIGTAQQYQPARFYWHGFNTYPLQTIFLTTPLLTLLLAVIGVFAAFSNWKKDQSKTAFLWLLWLLVPVGRVTVPGTAIYGGVRQIMEYLPALALLAGLGAHFLSRQAKIRRGWLWVLMLAAFAPITLKLINLHPSESLYFNELAGGLRGAAAQDFPDWGLSLGNEYRQGVNWLNENAASGADLNLARGLLSNLPRIWIRPDINFGDHYFSGEAKKGEYVMGLIYQGWDGWIPEKAAYLKTLPSVFEYQVDGVTVLKIWHNKEPNG</sequence>
<protein>
    <recommendedName>
        <fullName evidence="9">Glycosyltransferase RgtA/B/C/D-like domain-containing protein</fullName>
    </recommendedName>
</protein>
<comment type="caution">
    <text evidence="10">The sequence shown here is derived from an EMBL/GenBank/DDBJ whole genome shotgun (WGS) entry which is preliminary data.</text>
</comment>
<evidence type="ECO:0000256" key="3">
    <source>
        <dbReference type="ARBA" id="ARBA00022676"/>
    </source>
</evidence>
<evidence type="ECO:0000256" key="1">
    <source>
        <dbReference type="ARBA" id="ARBA00004651"/>
    </source>
</evidence>
<keyword evidence="2" id="KW-1003">Cell membrane</keyword>
<feature type="transmembrane region" description="Helical" evidence="8">
    <location>
        <begin position="189"/>
        <end position="205"/>
    </location>
</feature>
<organism evidence="10 11">
    <name type="scientific">Candidatus Shapirobacteria bacterium CG10_big_fil_rev_8_21_14_0_10_48_15</name>
    <dbReference type="NCBI Taxonomy" id="1974484"/>
    <lineage>
        <taxon>Bacteria</taxon>
        <taxon>Candidatus Shapironibacteriota</taxon>
    </lineage>
</organism>
<keyword evidence="6 8" id="KW-1133">Transmembrane helix</keyword>
<comment type="subcellular location">
    <subcellularLocation>
        <location evidence="1">Cell membrane</location>
        <topology evidence="1">Multi-pass membrane protein</topology>
    </subcellularLocation>
</comment>
<proteinExistence type="predicted"/>
<dbReference type="GO" id="GO:0005886">
    <property type="term" value="C:plasma membrane"/>
    <property type="evidence" value="ECO:0007669"/>
    <property type="project" value="UniProtKB-SubCell"/>
</dbReference>
<keyword evidence="4" id="KW-0808">Transferase</keyword>
<feature type="transmembrane region" description="Helical" evidence="8">
    <location>
        <begin position="146"/>
        <end position="177"/>
    </location>
</feature>
<evidence type="ECO:0000259" key="9">
    <source>
        <dbReference type="Pfam" id="PF13231"/>
    </source>
</evidence>
<gene>
    <name evidence="10" type="ORF">COU97_01225</name>
</gene>
<evidence type="ECO:0000256" key="5">
    <source>
        <dbReference type="ARBA" id="ARBA00022692"/>
    </source>
</evidence>
<feature type="transmembrane region" description="Helical" evidence="8">
    <location>
        <begin position="318"/>
        <end position="338"/>
    </location>
</feature>